<sequence>MIDTLFITLFIIILFQYSKCCTYTSILIDTCYLLRFCSLVFVEVHRNNRFEDGGGVINWILLYLDFVLLDPDHFADNCAQPPVISADLKSLSTRLPVLCCLFYSRWDARRIPSPRPPVAVV</sequence>
<evidence type="ECO:0000313" key="1">
    <source>
        <dbReference type="EMBL" id="KAG5443686.1"/>
    </source>
</evidence>
<dbReference type="AlphaFoldDB" id="A0A3R7GC08"/>
<evidence type="ECO:0000313" key="2">
    <source>
        <dbReference type="Proteomes" id="UP000286415"/>
    </source>
</evidence>
<dbReference type="Proteomes" id="UP000286415">
    <property type="component" value="Unassembled WGS sequence"/>
</dbReference>
<reference evidence="1 2" key="2">
    <citation type="journal article" date="2021" name="Genomics">
        <title>High-quality reference genome for Clonorchis sinensis.</title>
        <authorList>
            <person name="Young N.D."/>
            <person name="Stroehlein A.J."/>
            <person name="Kinkar L."/>
            <person name="Wang T."/>
            <person name="Sohn W.M."/>
            <person name="Chang B.C.H."/>
            <person name="Kaur P."/>
            <person name="Weisz D."/>
            <person name="Dudchenko O."/>
            <person name="Aiden E.L."/>
            <person name="Korhonen P.K."/>
            <person name="Gasser R.B."/>
        </authorList>
    </citation>
    <scope>NUCLEOTIDE SEQUENCE [LARGE SCALE GENOMIC DNA]</scope>
    <source>
        <strain evidence="1">Cs-k2</strain>
    </source>
</reference>
<name>A0A3R7GC08_CLOSI</name>
<comment type="caution">
    <text evidence="1">The sequence shown here is derived from an EMBL/GenBank/DDBJ whole genome shotgun (WGS) entry which is preliminary data.</text>
</comment>
<reference evidence="1 2" key="1">
    <citation type="journal article" date="2018" name="Biotechnol. Adv.">
        <title>Improved genomic resources and new bioinformatic workflow for the carcinogenic parasite Clonorchis sinensis: Biotechnological implications.</title>
        <authorList>
            <person name="Wang D."/>
            <person name="Korhonen P.K."/>
            <person name="Gasser R.B."/>
            <person name="Young N.D."/>
        </authorList>
    </citation>
    <scope>NUCLEOTIDE SEQUENCE [LARGE SCALE GENOMIC DNA]</scope>
    <source>
        <strain evidence="1">Cs-k2</strain>
    </source>
</reference>
<dbReference type="EMBL" id="NIRI02000056">
    <property type="protein sequence ID" value="KAG5443686.1"/>
    <property type="molecule type" value="Genomic_DNA"/>
</dbReference>
<keyword evidence="2" id="KW-1185">Reference proteome</keyword>
<protein>
    <submittedName>
        <fullName evidence="1">Uncharacterized protein</fullName>
    </submittedName>
</protein>
<organism evidence="1 2">
    <name type="scientific">Clonorchis sinensis</name>
    <name type="common">Chinese liver fluke</name>
    <dbReference type="NCBI Taxonomy" id="79923"/>
    <lineage>
        <taxon>Eukaryota</taxon>
        <taxon>Metazoa</taxon>
        <taxon>Spiralia</taxon>
        <taxon>Lophotrochozoa</taxon>
        <taxon>Platyhelminthes</taxon>
        <taxon>Trematoda</taxon>
        <taxon>Digenea</taxon>
        <taxon>Opisthorchiida</taxon>
        <taxon>Opisthorchiata</taxon>
        <taxon>Opisthorchiidae</taxon>
        <taxon>Clonorchis</taxon>
    </lineage>
</organism>
<gene>
    <name evidence="1" type="ORF">CSKR_104598</name>
</gene>
<accession>A0A3R7GC08</accession>
<proteinExistence type="predicted"/>
<dbReference type="InParanoid" id="A0A3R7GC08"/>